<evidence type="ECO:0000313" key="5">
    <source>
        <dbReference type="EMBL" id="SPR00204.1"/>
    </source>
</evidence>
<dbReference type="InterPro" id="IPR032675">
    <property type="entry name" value="LRR_dom_sf"/>
</dbReference>
<keyword evidence="2" id="KW-0732">Signal</keyword>
<dbReference type="GO" id="GO:0005615">
    <property type="term" value="C:extracellular space"/>
    <property type="evidence" value="ECO:0007669"/>
    <property type="project" value="TreeGrafter"/>
</dbReference>
<evidence type="ECO:0000256" key="3">
    <source>
        <dbReference type="ARBA" id="ARBA00022737"/>
    </source>
</evidence>
<gene>
    <name evidence="5" type="ORF">PLBR_LOCUS7419</name>
</gene>
<accession>A0A3P3YJ87</accession>
<dbReference type="PANTHER" id="PTHR24373:SF370">
    <property type="entry name" value="FISH-LIPS, ISOFORM E"/>
    <property type="match status" value="1"/>
</dbReference>
<organism evidence="5 6">
    <name type="scientific">Plasmodiophora brassicae</name>
    <name type="common">Clubroot disease agent</name>
    <dbReference type="NCBI Taxonomy" id="37360"/>
    <lineage>
        <taxon>Eukaryota</taxon>
        <taxon>Sar</taxon>
        <taxon>Rhizaria</taxon>
        <taxon>Endomyxa</taxon>
        <taxon>Phytomyxea</taxon>
        <taxon>Plasmodiophorida</taxon>
        <taxon>Plasmodiophoridae</taxon>
        <taxon>Plasmodiophora</taxon>
    </lineage>
</organism>
<keyword evidence="3" id="KW-0677">Repeat</keyword>
<evidence type="ECO:0000256" key="1">
    <source>
        <dbReference type="ARBA" id="ARBA00022614"/>
    </source>
</evidence>
<dbReference type="InterPro" id="IPR050328">
    <property type="entry name" value="Dev_Immune_Receptor"/>
</dbReference>
<evidence type="ECO:0000313" key="6">
    <source>
        <dbReference type="Proteomes" id="UP000290189"/>
    </source>
</evidence>
<dbReference type="InterPro" id="IPR003591">
    <property type="entry name" value="Leu-rich_rpt_typical-subtyp"/>
</dbReference>
<proteinExistence type="predicted"/>
<feature type="region of interest" description="Disordered" evidence="4">
    <location>
        <begin position="1"/>
        <end position="35"/>
    </location>
</feature>
<feature type="compositionally biased region" description="Basic and acidic residues" evidence="4">
    <location>
        <begin position="1"/>
        <end position="14"/>
    </location>
</feature>
<evidence type="ECO:0000256" key="2">
    <source>
        <dbReference type="ARBA" id="ARBA00022729"/>
    </source>
</evidence>
<name>A0A3P3YJ87_PLABS</name>
<geneLocation type="mitochondrion" evidence="5"/>
<keyword evidence="5" id="KW-0496">Mitochondrion</keyword>
<evidence type="ECO:0000256" key="4">
    <source>
        <dbReference type="SAM" id="MobiDB-lite"/>
    </source>
</evidence>
<keyword evidence="1" id="KW-0433">Leucine-rich repeat</keyword>
<protein>
    <submittedName>
        <fullName evidence="5">Uncharacterized protein</fullName>
    </submittedName>
</protein>
<dbReference type="GO" id="GO:0031012">
    <property type="term" value="C:extracellular matrix"/>
    <property type="evidence" value="ECO:0007669"/>
    <property type="project" value="TreeGrafter"/>
</dbReference>
<dbReference type="PANTHER" id="PTHR24373">
    <property type="entry name" value="SLIT RELATED LEUCINE-RICH REPEAT NEURONAL PROTEIN"/>
    <property type="match status" value="1"/>
</dbReference>
<dbReference type="SMART" id="SM00369">
    <property type="entry name" value="LRR_TYP"/>
    <property type="match status" value="12"/>
</dbReference>
<dbReference type="Pfam" id="PF13855">
    <property type="entry name" value="LRR_8"/>
    <property type="match status" value="5"/>
</dbReference>
<dbReference type="SUPFAM" id="SSF52058">
    <property type="entry name" value="L domain-like"/>
    <property type="match status" value="1"/>
</dbReference>
<dbReference type="Gene3D" id="3.80.10.10">
    <property type="entry name" value="Ribonuclease Inhibitor"/>
    <property type="match status" value="3"/>
</dbReference>
<sequence length="574" mass="62193">MRPSEREQDARSHGLADGPPGTTRSPSGRMAGPSDVVHLVGSSGARRRITSDVVQRSGYIQGMIDFGVDTDGNISVRVPLDDNLLDPLIDVLGCGAVAPERFEQATLLQLLPALYYLQAPDDMIDSICWTVGQTLAIPDDQWSSSRVEHQWQQHTRTVGLADLPGWVVGDLTCRLARLAFRDTCCWRVRRNRVDWSRRSVWGTLRQDWFSNLPQGTAVYDLILDRNRIETIQGKRIFERLSSLRLLSLCRNRISTIAPGAFEGLPSLSTLVLAGNRISTIEQGTFNGLLSSLQELYLENNSLLVVPDGVFAGMSLLSHLSLSSNQISRLATGTFKGLPALTHLYLRQNRIRAIDDGAFEGLSSLQTLDLHSNCISSRLSTGTFKGLSALTYLNLICNQIAAIDEGAFDGLSSLTKLFLGGNRISSRLTTGTFKGLSALSHLDLGGNLIVTIDEGAFDGLSSLQILTLGNIRISSRLATGTFKGLSALTHLDLGSNGIATIDDAPFGALSSLFELDLQFSLISAIAKGAFQGLSSIGKLVLTGNPICDAWADDQYVASGLPNDVTVVCCLDELWR</sequence>
<dbReference type="AlphaFoldDB" id="A0A3P3YJ87"/>
<dbReference type="EMBL" id="OVEO01000013">
    <property type="protein sequence ID" value="SPR00204.1"/>
    <property type="molecule type" value="Genomic_DNA"/>
</dbReference>
<dbReference type="SMART" id="SM00365">
    <property type="entry name" value="LRR_SD22"/>
    <property type="match status" value="5"/>
</dbReference>
<dbReference type="FunFam" id="3.80.10.10:FF:001164">
    <property type="entry name" value="GH01279p"/>
    <property type="match status" value="1"/>
</dbReference>
<dbReference type="Proteomes" id="UP000290189">
    <property type="component" value="Unassembled WGS sequence"/>
</dbReference>
<reference evidence="5 6" key="1">
    <citation type="submission" date="2018-03" db="EMBL/GenBank/DDBJ databases">
        <authorList>
            <person name="Fogelqvist J."/>
        </authorList>
    </citation>
    <scope>NUCLEOTIDE SEQUENCE [LARGE SCALE GENOMIC DNA]</scope>
</reference>
<dbReference type="InterPro" id="IPR001611">
    <property type="entry name" value="Leu-rich_rpt"/>
</dbReference>